<evidence type="ECO:0000313" key="1">
    <source>
        <dbReference type="EMBL" id="QEC46426.1"/>
    </source>
</evidence>
<keyword evidence="2" id="KW-1185">Reference proteome</keyword>
<dbReference type="KEGG" id="bsol:FSW04_01750"/>
<protein>
    <submittedName>
        <fullName evidence="1">Uncharacterized protein</fullName>
    </submittedName>
</protein>
<dbReference type="RefSeq" id="WP_146915618.1">
    <property type="nucleotide sequence ID" value="NZ_CP042430.1"/>
</dbReference>
<evidence type="ECO:0000313" key="2">
    <source>
        <dbReference type="Proteomes" id="UP000321805"/>
    </source>
</evidence>
<dbReference type="AlphaFoldDB" id="A0A5B8U0B2"/>
<reference evidence="1 2" key="1">
    <citation type="journal article" date="2018" name="J. Microbiol.">
        <title>Baekduia soli gen. nov., sp. nov., a novel bacterium isolated from the soil of Baekdu Mountain and proposal of a novel family name, Baekduiaceae fam. nov.</title>
        <authorList>
            <person name="An D.S."/>
            <person name="Siddiqi M.Z."/>
            <person name="Kim K.H."/>
            <person name="Yu H.S."/>
            <person name="Im W.T."/>
        </authorList>
    </citation>
    <scope>NUCLEOTIDE SEQUENCE [LARGE SCALE GENOMIC DNA]</scope>
    <source>
        <strain evidence="1 2">BR7-21</strain>
    </source>
</reference>
<sequence>MFFDTLGRILQRSAEVLETEIRPVVDDGFLGQQVDAIALIVGEIGAAWPELFAALERTNAILESTLRDVAPGAAADLAAGDLLRRNRELLVALDAAVEPLHAGGEGAALTRLRAGLRDAAVVEHDLLERAVHRAGLTSTRRL</sequence>
<proteinExistence type="predicted"/>
<organism evidence="1 2">
    <name type="scientific">Baekduia soli</name>
    <dbReference type="NCBI Taxonomy" id="496014"/>
    <lineage>
        <taxon>Bacteria</taxon>
        <taxon>Bacillati</taxon>
        <taxon>Actinomycetota</taxon>
        <taxon>Thermoleophilia</taxon>
        <taxon>Solirubrobacterales</taxon>
        <taxon>Baekduiaceae</taxon>
        <taxon>Baekduia</taxon>
    </lineage>
</organism>
<name>A0A5B8U0B2_9ACTN</name>
<dbReference type="Proteomes" id="UP000321805">
    <property type="component" value="Chromosome"/>
</dbReference>
<gene>
    <name evidence="1" type="ORF">FSW04_01750</name>
</gene>
<accession>A0A5B8U0B2</accession>
<dbReference type="EMBL" id="CP042430">
    <property type="protein sequence ID" value="QEC46426.1"/>
    <property type="molecule type" value="Genomic_DNA"/>
</dbReference>